<dbReference type="PANTHER" id="PTHR23163:SF2">
    <property type="entry name" value="E3 UBIQUITIN-PROTEIN LIGASE BRE1A"/>
    <property type="match status" value="1"/>
</dbReference>
<keyword evidence="6" id="KW-0156">Chromatin regulator</keyword>
<sequence length="152" mass="17645">MIPAKFTFLAWSSLFLYTGSLRETRDIEDLPSKAASLDIHVPVLGFWAAGENNAINGWIQVWREDVNFRRRRMRYRSDVIIWFSELSSPFSVVFVLPLTIPGRGISVSLLLEEEALLSEMNVTGQAFEDMKEQNIHLMQQLWEKDYANFKLM</sequence>
<dbReference type="PANTHER" id="PTHR23163">
    <property type="entry name" value="RING FINGER PROTEIN-RELATED"/>
    <property type="match status" value="1"/>
</dbReference>
<evidence type="ECO:0000256" key="4">
    <source>
        <dbReference type="ARBA" id="ARBA00022833"/>
    </source>
</evidence>
<keyword evidence="6" id="KW-0833">Ubl conjugation pathway</keyword>
<dbReference type="Proteomes" id="UP000269221">
    <property type="component" value="Unassembled WGS sequence"/>
</dbReference>
<keyword evidence="7" id="KW-0812">Transmembrane</keyword>
<dbReference type="AlphaFoldDB" id="A0A3M0JC20"/>
<comment type="subcellular location">
    <subcellularLocation>
        <location evidence="1 6">Nucleus</location>
    </subcellularLocation>
</comment>
<evidence type="ECO:0000313" key="9">
    <source>
        <dbReference type="EMBL" id="RMB97810.1"/>
    </source>
</evidence>
<dbReference type="GO" id="GO:0005634">
    <property type="term" value="C:nucleus"/>
    <property type="evidence" value="ECO:0007669"/>
    <property type="project" value="UniProtKB-SubCell"/>
</dbReference>
<dbReference type="EMBL" id="QRBI01000155">
    <property type="protein sequence ID" value="RMB97810.1"/>
    <property type="molecule type" value="Genomic_DNA"/>
</dbReference>
<feature type="signal peptide" evidence="8">
    <location>
        <begin position="1"/>
        <end position="20"/>
    </location>
</feature>
<evidence type="ECO:0000256" key="2">
    <source>
        <dbReference type="ARBA" id="ARBA00022723"/>
    </source>
</evidence>
<evidence type="ECO:0000313" key="10">
    <source>
        <dbReference type="Proteomes" id="UP000269221"/>
    </source>
</evidence>
<comment type="similarity">
    <text evidence="6">Belongs to the BRE1 family.</text>
</comment>
<comment type="caution">
    <text evidence="9">The sequence shown here is derived from an EMBL/GenBank/DDBJ whole genome shotgun (WGS) entry which is preliminary data.</text>
</comment>
<dbReference type="GO" id="GO:0033503">
    <property type="term" value="C:HULC complex"/>
    <property type="evidence" value="ECO:0007669"/>
    <property type="project" value="TreeGrafter"/>
</dbReference>
<accession>A0A3M0JC20</accession>
<dbReference type="OrthoDB" id="10266039at2759"/>
<keyword evidence="8" id="KW-0732">Signal</keyword>
<keyword evidence="6" id="KW-0175">Coiled coil</keyword>
<evidence type="ECO:0000256" key="1">
    <source>
        <dbReference type="ARBA" id="ARBA00004123"/>
    </source>
</evidence>
<gene>
    <name evidence="9" type="ORF">DUI87_25667</name>
</gene>
<dbReference type="GO" id="GO:0016567">
    <property type="term" value="P:protein ubiquitination"/>
    <property type="evidence" value="ECO:0007669"/>
    <property type="project" value="UniProtKB-UniRule"/>
</dbReference>
<evidence type="ECO:0000256" key="3">
    <source>
        <dbReference type="ARBA" id="ARBA00022771"/>
    </source>
</evidence>
<dbReference type="GO" id="GO:0006325">
    <property type="term" value="P:chromatin organization"/>
    <property type="evidence" value="ECO:0007669"/>
    <property type="project" value="UniProtKB-KW"/>
</dbReference>
<protein>
    <recommendedName>
        <fullName evidence="6">E3 ubiquitin protein ligase</fullName>
        <ecNumber evidence="6">2.3.2.27</ecNumber>
    </recommendedName>
</protein>
<evidence type="ECO:0000256" key="7">
    <source>
        <dbReference type="SAM" id="Phobius"/>
    </source>
</evidence>
<reference evidence="9 10" key="1">
    <citation type="submission" date="2018-07" db="EMBL/GenBank/DDBJ databases">
        <title>A high quality draft genome assembly of the barn swallow (H. rustica rustica).</title>
        <authorList>
            <person name="Formenti G."/>
            <person name="Chiara M."/>
            <person name="Poveda L."/>
            <person name="Francoijs K.-J."/>
            <person name="Bonisoli-Alquati A."/>
            <person name="Canova L."/>
            <person name="Gianfranceschi L."/>
            <person name="Horner D.S."/>
            <person name="Saino N."/>
        </authorList>
    </citation>
    <scope>NUCLEOTIDE SEQUENCE [LARGE SCALE GENOMIC DNA]</scope>
    <source>
        <strain evidence="9">Chelidonia</strain>
        <tissue evidence="9">Blood</tissue>
    </source>
</reference>
<proteinExistence type="inferred from homology"/>
<organism evidence="9 10">
    <name type="scientific">Hirundo rustica rustica</name>
    <dbReference type="NCBI Taxonomy" id="333673"/>
    <lineage>
        <taxon>Eukaryota</taxon>
        <taxon>Metazoa</taxon>
        <taxon>Chordata</taxon>
        <taxon>Craniata</taxon>
        <taxon>Vertebrata</taxon>
        <taxon>Euteleostomi</taxon>
        <taxon>Archelosauria</taxon>
        <taxon>Archosauria</taxon>
        <taxon>Dinosauria</taxon>
        <taxon>Saurischia</taxon>
        <taxon>Theropoda</taxon>
        <taxon>Coelurosauria</taxon>
        <taxon>Aves</taxon>
        <taxon>Neognathae</taxon>
        <taxon>Neoaves</taxon>
        <taxon>Telluraves</taxon>
        <taxon>Australaves</taxon>
        <taxon>Passeriformes</taxon>
        <taxon>Sylvioidea</taxon>
        <taxon>Hirundinidae</taxon>
        <taxon>Hirundo</taxon>
    </lineage>
</organism>
<keyword evidence="5 6" id="KW-0539">Nucleus</keyword>
<keyword evidence="10" id="KW-1185">Reference proteome</keyword>
<comment type="pathway">
    <text evidence="6">Protein modification; protein ubiquitination.</text>
</comment>
<keyword evidence="2 6" id="KW-0479">Metal-binding</keyword>
<keyword evidence="6" id="KW-0808">Transferase</keyword>
<name>A0A3M0JC20_HIRRU</name>
<dbReference type="GO" id="GO:0061630">
    <property type="term" value="F:ubiquitin protein ligase activity"/>
    <property type="evidence" value="ECO:0007669"/>
    <property type="project" value="UniProtKB-EC"/>
</dbReference>
<evidence type="ECO:0000256" key="8">
    <source>
        <dbReference type="SAM" id="SignalP"/>
    </source>
</evidence>
<keyword evidence="4 6" id="KW-0862">Zinc</keyword>
<keyword evidence="7" id="KW-0472">Membrane</keyword>
<dbReference type="UniPathway" id="UPA00143"/>
<evidence type="ECO:0000256" key="6">
    <source>
        <dbReference type="RuleBase" id="RU365038"/>
    </source>
</evidence>
<dbReference type="EC" id="2.3.2.27" evidence="6"/>
<dbReference type="GO" id="GO:0008270">
    <property type="term" value="F:zinc ion binding"/>
    <property type="evidence" value="ECO:0007669"/>
    <property type="project" value="UniProtKB-KW"/>
</dbReference>
<comment type="catalytic activity">
    <reaction evidence="6">
        <text>S-ubiquitinyl-[E2 ubiquitin-conjugating enzyme]-L-cysteine + [acceptor protein]-L-lysine = [E2 ubiquitin-conjugating enzyme]-L-cysteine + N(6)-ubiquitinyl-[acceptor protein]-L-lysine.</text>
        <dbReference type="EC" id="2.3.2.27"/>
    </reaction>
</comment>
<dbReference type="STRING" id="333673.A0A3M0JC20"/>
<keyword evidence="7" id="KW-1133">Transmembrane helix</keyword>
<feature type="chain" id="PRO_5018241920" description="E3 ubiquitin protein ligase" evidence="8">
    <location>
        <begin position="21"/>
        <end position="152"/>
    </location>
</feature>
<feature type="transmembrane region" description="Helical" evidence="7">
    <location>
        <begin position="79"/>
        <end position="100"/>
    </location>
</feature>
<evidence type="ECO:0000256" key="5">
    <source>
        <dbReference type="ARBA" id="ARBA00023242"/>
    </source>
</evidence>
<keyword evidence="3 6" id="KW-0863">Zinc-finger</keyword>
<dbReference type="InterPro" id="IPR013956">
    <property type="entry name" value="E3_ubiquit_lig_Bre1"/>
</dbReference>